<dbReference type="InterPro" id="IPR020922">
    <property type="entry name" value="dITP/XTP_pyrophosphatase"/>
</dbReference>
<keyword evidence="13" id="KW-1185">Reference proteome</keyword>
<comment type="catalytic activity">
    <reaction evidence="10">
        <text>ITP + H2O = IMP + diphosphate + H(+)</text>
        <dbReference type="Rhea" id="RHEA:29399"/>
        <dbReference type="ChEBI" id="CHEBI:15377"/>
        <dbReference type="ChEBI" id="CHEBI:15378"/>
        <dbReference type="ChEBI" id="CHEBI:33019"/>
        <dbReference type="ChEBI" id="CHEBI:58053"/>
        <dbReference type="ChEBI" id="CHEBI:61402"/>
        <dbReference type="EC" id="3.6.1.66"/>
    </reaction>
</comment>
<gene>
    <name evidence="12" type="primary">yggV</name>
    <name evidence="12" type="ORF">WIGMOR_0082</name>
</gene>
<keyword evidence="3 10" id="KW-0479">Metal-binding</keyword>
<protein>
    <recommendedName>
        <fullName evidence="10">dITP/XTP pyrophosphatase</fullName>
        <ecNumber evidence="10">3.6.1.66</ecNumber>
    </recommendedName>
    <alternativeName>
        <fullName evidence="10">Non-canonical purine NTP pyrophosphatase</fullName>
    </alternativeName>
    <alternativeName>
        <fullName evidence="10">Non-standard purine NTP pyrophosphatase</fullName>
    </alternativeName>
    <alternativeName>
        <fullName evidence="10">Nucleoside-triphosphate diphosphatase</fullName>
    </alternativeName>
    <alternativeName>
        <fullName evidence="10">Nucleoside-triphosphate pyrophosphatase</fullName>
        <shortName evidence="10">NTPase</shortName>
    </alternativeName>
</protein>
<dbReference type="HOGENOM" id="CLU_082080_0_3_6"/>
<sequence>MKKIILATTNQNKINEFKELLYKEKIEVISQKNLNIEKVVESAPTFIENALIKARHASKSGFPALADDSGLIIKMLNGKPGVYSSRFCGALSTDKSNIEKVLKEMSNFKMSERNAQLYCALAYVRFPEDPIPIVVEGSLNGVIAKFISKSKNGFGYDPIFFLINHNKMLSELTLKEKTRISHRSKAIKKMINKIIYS</sequence>
<dbReference type="SUPFAM" id="SSF52972">
    <property type="entry name" value="ITPase-like"/>
    <property type="match status" value="1"/>
</dbReference>
<evidence type="ECO:0000256" key="11">
    <source>
        <dbReference type="RuleBase" id="RU003781"/>
    </source>
</evidence>
<accession>H6Q5N8</accession>
<comment type="cofactor">
    <cofactor evidence="10">
        <name>Mg(2+)</name>
        <dbReference type="ChEBI" id="CHEBI:18420"/>
    </cofactor>
    <text evidence="10">Binds 1 Mg(2+) ion per subunit.</text>
</comment>
<dbReference type="STRING" id="1142511.WIGMOR_0082"/>
<comment type="caution">
    <text evidence="10">Lacks conserved residue(s) required for the propagation of feature annotation.</text>
</comment>
<comment type="subunit">
    <text evidence="2 10">Homodimer.</text>
</comment>
<dbReference type="NCBIfam" id="TIGR00042">
    <property type="entry name" value="RdgB/HAM1 family non-canonical purine NTP pyrophosphatase"/>
    <property type="match status" value="1"/>
</dbReference>
<dbReference type="GO" id="GO:0017111">
    <property type="term" value="F:ribonucleoside triphosphate phosphatase activity"/>
    <property type="evidence" value="ECO:0007669"/>
    <property type="project" value="InterPro"/>
</dbReference>
<dbReference type="GO" id="GO:0009117">
    <property type="term" value="P:nucleotide metabolic process"/>
    <property type="evidence" value="ECO:0007669"/>
    <property type="project" value="UniProtKB-KW"/>
</dbReference>
<dbReference type="FunFam" id="3.90.950.10:FF:000001">
    <property type="entry name" value="dITP/XTP pyrophosphatase"/>
    <property type="match status" value="1"/>
</dbReference>
<dbReference type="PANTHER" id="PTHR11067">
    <property type="entry name" value="INOSINE TRIPHOSPHATE PYROPHOSPHATASE/HAM1 PROTEIN"/>
    <property type="match status" value="1"/>
</dbReference>
<dbReference type="AlphaFoldDB" id="H6Q5N8"/>
<feature type="binding site" evidence="10">
    <location>
        <begin position="154"/>
        <end position="157"/>
    </location>
    <ligand>
        <name>substrate</name>
    </ligand>
</feature>
<dbReference type="GO" id="GO:0000166">
    <property type="term" value="F:nucleotide binding"/>
    <property type="evidence" value="ECO:0007669"/>
    <property type="project" value="UniProtKB-KW"/>
</dbReference>
<evidence type="ECO:0000256" key="10">
    <source>
        <dbReference type="HAMAP-Rule" id="MF_01405"/>
    </source>
</evidence>
<evidence type="ECO:0000256" key="9">
    <source>
        <dbReference type="ARBA" id="ARBA00052017"/>
    </source>
</evidence>
<comment type="catalytic activity">
    <reaction evidence="8 10">
        <text>dITP + H2O = dIMP + diphosphate + H(+)</text>
        <dbReference type="Rhea" id="RHEA:28342"/>
        <dbReference type="ChEBI" id="CHEBI:15377"/>
        <dbReference type="ChEBI" id="CHEBI:15378"/>
        <dbReference type="ChEBI" id="CHEBI:33019"/>
        <dbReference type="ChEBI" id="CHEBI:61194"/>
        <dbReference type="ChEBI" id="CHEBI:61382"/>
        <dbReference type="EC" id="3.6.1.66"/>
    </reaction>
</comment>
<keyword evidence="5 10" id="KW-0378">Hydrolase</keyword>
<keyword evidence="7 10" id="KW-0546">Nucleotide metabolism</keyword>
<evidence type="ECO:0000256" key="8">
    <source>
        <dbReference type="ARBA" id="ARBA00051875"/>
    </source>
</evidence>
<dbReference type="Gene3D" id="3.90.950.10">
    <property type="match status" value="1"/>
</dbReference>
<dbReference type="InterPro" id="IPR002637">
    <property type="entry name" value="RdgB/HAM1"/>
</dbReference>
<dbReference type="EC" id="3.6.1.66" evidence="10"/>
<evidence type="ECO:0000256" key="3">
    <source>
        <dbReference type="ARBA" id="ARBA00022723"/>
    </source>
</evidence>
<feature type="binding site" evidence="10">
    <location>
        <begin position="182"/>
        <end position="183"/>
    </location>
    <ligand>
        <name>substrate</name>
    </ligand>
</feature>
<evidence type="ECO:0000313" key="13">
    <source>
        <dbReference type="Proteomes" id="UP000009061"/>
    </source>
</evidence>
<name>H6Q5N8_WIGGL</name>
<feature type="binding site" evidence="10">
    <location>
        <position position="69"/>
    </location>
    <ligand>
        <name>substrate</name>
    </ligand>
</feature>
<dbReference type="GO" id="GO:0035870">
    <property type="term" value="F:dITP diphosphatase activity"/>
    <property type="evidence" value="ECO:0007669"/>
    <property type="project" value="UniProtKB-UniRule"/>
</dbReference>
<evidence type="ECO:0000256" key="1">
    <source>
        <dbReference type="ARBA" id="ARBA00008023"/>
    </source>
</evidence>
<evidence type="ECO:0000256" key="6">
    <source>
        <dbReference type="ARBA" id="ARBA00022842"/>
    </source>
</evidence>
<feature type="binding site" evidence="10">
    <location>
        <begin position="8"/>
        <end position="13"/>
    </location>
    <ligand>
        <name>substrate</name>
    </ligand>
</feature>
<dbReference type="HAMAP" id="MF_01405">
    <property type="entry name" value="Non_canon_purine_NTPase"/>
    <property type="match status" value="1"/>
</dbReference>
<dbReference type="EMBL" id="CP003315">
    <property type="protein sequence ID" value="AFA40942.1"/>
    <property type="molecule type" value="Genomic_DNA"/>
</dbReference>
<evidence type="ECO:0000256" key="4">
    <source>
        <dbReference type="ARBA" id="ARBA00022741"/>
    </source>
</evidence>
<keyword evidence="6 10" id="KW-0460">Magnesium</keyword>
<dbReference type="OrthoDB" id="9807456at2"/>
<dbReference type="PANTHER" id="PTHR11067:SF9">
    <property type="entry name" value="INOSINE TRIPHOSPHATE PYROPHOSPHATASE"/>
    <property type="match status" value="1"/>
</dbReference>
<feature type="binding site" evidence="10">
    <location>
        <position position="68"/>
    </location>
    <ligand>
        <name>Mg(2+)</name>
        <dbReference type="ChEBI" id="CHEBI:18420"/>
    </ligand>
</feature>
<evidence type="ECO:0000313" key="12">
    <source>
        <dbReference type="EMBL" id="AFA40942.1"/>
    </source>
</evidence>
<feature type="binding site" evidence="10">
    <location>
        <position position="177"/>
    </location>
    <ligand>
        <name>substrate</name>
    </ligand>
</feature>
<dbReference type="GO" id="GO:0036220">
    <property type="term" value="F:ITP diphosphatase activity"/>
    <property type="evidence" value="ECO:0007669"/>
    <property type="project" value="UniProtKB-UniRule"/>
</dbReference>
<evidence type="ECO:0000256" key="5">
    <source>
        <dbReference type="ARBA" id="ARBA00022801"/>
    </source>
</evidence>
<keyword evidence="4 10" id="KW-0547">Nucleotide-binding</keyword>
<dbReference type="Proteomes" id="UP000009061">
    <property type="component" value="Chromosome"/>
</dbReference>
<dbReference type="InterPro" id="IPR029001">
    <property type="entry name" value="ITPase-like_fam"/>
</dbReference>
<feature type="active site" description="Proton acceptor" evidence="10">
    <location>
        <position position="68"/>
    </location>
</feature>
<dbReference type="Pfam" id="PF01725">
    <property type="entry name" value="Ham1p_like"/>
    <property type="match status" value="1"/>
</dbReference>
<evidence type="ECO:0000256" key="7">
    <source>
        <dbReference type="ARBA" id="ARBA00023080"/>
    </source>
</evidence>
<dbReference type="KEGG" id="wgl:WIGMOR_0082"/>
<dbReference type="eggNOG" id="COG0127">
    <property type="taxonomic scope" value="Bacteria"/>
</dbReference>
<proteinExistence type="inferred from homology"/>
<comment type="similarity">
    <text evidence="1 10 11">Belongs to the HAM1 NTPase family.</text>
</comment>
<dbReference type="GO" id="GO:0005829">
    <property type="term" value="C:cytosol"/>
    <property type="evidence" value="ECO:0007669"/>
    <property type="project" value="TreeGrafter"/>
</dbReference>
<dbReference type="GO" id="GO:0046872">
    <property type="term" value="F:metal ion binding"/>
    <property type="evidence" value="ECO:0007669"/>
    <property type="project" value="UniProtKB-KW"/>
</dbReference>
<evidence type="ECO:0000256" key="2">
    <source>
        <dbReference type="ARBA" id="ARBA00011738"/>
    </source>
</evidence>
<comment type="catalytic activity">
    <reaction evidence="9 10">
        <text>XTP + H2O = XMP + diphosphate + H(+)</text>
        <dbReference type="Rhea" id="RHEA:28610"/>
        <dbReference type="ChEBI" id="CHEBI:15377"/>
        <dbReference type="ChEBI" id="CHEBI:15378"/>
        <dbReference type="ChEBI" id="CHEBI:33019"/>
        <dbReference type="ChEBI" id="CHEBI:57464"/>
        <dbReference type="ChEBI" id="CHEBI:61314"/>
        <dbReference type="EC" id="3.6.1.66"/>
    </reaction>
</comment>
<dbReference type="GO" id="GO:0009146">
    <property type="term" value="P:purine nucleoside triphosphate catabolic process"/>
    <property type="evidence" value="ECO:0007669"/>
    <property type="project" value="UniProtKB-UniRule"/>
</dbReference>
<dbReference type="CDD" id="cd00515">
    <property type="entry name" value="HAM1"/>
    <property type="match status" value="1"/>
</dbReference>
<comment type="function">
    <text evidence="10">Pyrophosphatase that catalyzes the hydrolysis of nucleoside triphosphates to their monophosphate derivatives, with a high preference for the non-canonical purine nucleotides XTP (xanthosine triphosphate), dITP (deoxyinosine triphosphate) and ITP. Seems to function as a house-cleaning enzyme that removes non-canonical purine nucleotides from the nucleotide pool, thus preventing their incorporation into DNA/RNA and avoiding chromosomal lesions.</text>
</comment>
<reference evidence="12 13" key="1">
    <citation type="journal article" date="2012" name="MBio">
        <title>Insight into the transmission biology and species-specific functional capabilities of tsetse (Diptera: glossinidae) obligate symbiont wigglesworthia.</title>
        <authorList>
            <person name="Rio R.V."/>
            <person name="Symula R.E."/>
            <person name="Wang J."/>
            <person name="Lohs C."/>
            <person name="Wu Y.N."/>
            <person name="Snyder A.K."/>
            <person name="Bjornson R.D."/>
            <person name="Oshima K."/>
            <person name="Biehl B.S."/>
            <person name="Perna N.T."/>
            <person name="Hattori M."/>
            <person name="Aksoy S."/>
        </authorList>
    </citation>
    <scope>NUCLEOTIDE SEQUENCE [LARGE SCALE GENOMIC DNA]</scope>
    <source>
        <strain evidence="12">WGM</strain>
    </source>
</reference>
<organism evidence="12 13">
    <name type="scientific">Wigglesworthia glossinidia endosymbiont of Glossina morsitans morsitans</name>
    <name type="common">Yale colony</name>
    <dbReference type="NCBI Taxonomy" id="1142511"/>
    <lineage>
        <taxon>Bacteria</taxon>
        <taxon>Pseudomonadati</taxon>
        <taxon>Pseudomonadota</taxon>
        <taxon>Gammaproteobacteria</taxon>
        <taxon>Enterobacterales</taxon>
        <taxon>Erwiniaceae</taxon>
        <taxon>Wigglesworthia</taxon>
    </lineage>
</organism>
<dbReference type="RefSeq" id="WP_014353881.1">
    <property type="nucleotide sequence ID" value="NC_016893.1"/>
</dbReference>
<dbReference type="GO" id="GO:0036222">
    <property type="term" value="F:XTP diphosphatase activity"/>
    <property type="evidence" value="ECO:0007669"/>
    <property type="project" value="UniProtKB-UniRule"/>
</dbReference>